<evidence type="ECO:0000256" key="8">
    <source>
        <dbReference type="PIRSR" id="PIRSR600175-1"/>
    </source>
</evidence>
<feature type="binding site" evidence="8">
    <location>
        <position position="396"/>
    </location>
    <ligand>
        <name>Na(+)</name>
        <dbReference type="ChEBI" id="CHEBI:29101"/>
        <label>1</label>
    </ligand>
</feature>
<comment type="similarity">
    <text evidence="2 10">Belongs to the sodium:neurotransmitter symporter (SNF) (TC 2.A.22) family.</text>
</comment>
<keyword evidence="4 10" id="KW-0812">Transmembrane</keyword>
<feature type="transmembrane region" description="Helical" evidence="12">
    <location>
        <begin position="577"/>
        <end position="603"/>
    </location>
</feature>
<dbReference type="OMA" id="CICKGVR"/>
<evidence type="ECO:0000313" key="13">
    <source>
        <dbReference type="EMBL" id="TRY75465.1"/>
    </source>
</evidence>
<evidence type="ECO:0000313" key="14">
    <source>
        <dbReference type="Proteomes" id="UP000318571"/>
    </source>
</evidence>
<dbReference type="InterPro" id="IPR037272">
    <property type="entry name" value="SNS_sf"/>
</dbReference>
<dbReference type="InterPro" id="IPR000175">
    <property type="entry name" value="Na/ntran_symport"/>
</dbReference>
<proteinExistence type="inferred from homology"/>
<protein>
    <recommendedName>
        <fullName evidence="10">Transporter</fullName>
    </recommendedName>
</protein>
<feature type="transmembrane region" description="Helical" evidence="12">
    <location>
        <begin position="367"/>
        <end position="393"/>
    </location>
</feature>
<evidence type="ECO:0000256" key="3">
    <source>
        <dbReference type="ARBA" id="ARBA00022448"/>
    </source>
</evidence>
<feature type="transmembrane region" description="Helical" evidence="12">
    <location>
        <begin position="81"/>
        <end position="102"/>
    </location>
</feature>
<keyword evidence="7 12" id="KW-0472">Membrane</keyword>
<feature type="transmembrane region" description="Helical" evidence="12">
    <location>
        <begin position="322"/>
        <end position="347"/>
    </location>
</feature>
<keyword evidence="8" id="KW-0479">Metal-binding</keyword>
<keyword evidence="9" id="KW-1015">Disulfide bond</keyword>
<feature type="region of interest" description="Disordered" evidence="11">
    <location>
        <begin position="625"/>
        <end position="651"/>
    </location>
</feature>
<dbReference type="EMBL" id="VCGU01000005">
    <property type="protein sequence ID" value="TRY75465.1"/>
    <property type="molecule type" value="Genomic_DNA"/>
</dbReference>
<evidence type="ECO:0000256" key="7">
    <source>
        <dbReference type="ARBA" id="ARBA00023136"/>
    </source>
</evidence>
<dbReference type="SUPFAM" id="SSF161070">
    <property type="entry name" value="SNF-like"/>
    <property type="match status" value="2"/>
</dbReference>
<keyword evidence="5 10" id="KW-0769">Symport</keyword>
<feature type="transmembrane region" description="Helical" evidence="12">
    <location>
        <begin position="471"/>
        <end position="492"/>
    </location>
</feature>
<organism evidence="13 14">
    <name type="scientific">Tigriopus californicus</name>
    <name type="common">Marine copepod</name>
    <dbReference type="NCBI Taxonomy" id="6832"/>
    <lineage>
        <taxon>Eukaryota</taxon>
        <taxon>Metazoa</taxon>
        <taxon>Ecdysozoa</taxon>
        <taxon>Arthropoda</taxon>
        <taxon>Crustacea</taxon>
        <taxon>Multicrustacea</taxon>
        <taxon>Hexanauplia</taxon>
        <taxon>Copepoda</taxon>
        <taxon>Harpacticoida</taxon>
        <taxon>Harpacticidae</taxon>
        <taxon>Tigriopus</taxon>
    </lineage>
</organism>
<keyword evidence="14" id="KW-1185">Reference proteome</keyword>
<evidence type="ECO:0000256" key="6">
    <source>
        <dbReference type="ARBA" id="ARBA00022989"/>
    </source>
</evidence>
<dbReference type="Pfam" id="PF00209">
    <property type="entry name" value="SNF"/>
    <property type="match status" value="1"/>
</dbReference>
<feature type="binding site" evidence="8">
    <location>
        <position position="57"/>
    </location>
    <ligand>
        <name>Na(+)</name>
        <dbReference type="ChEBI" id="CHEBI:29101"/>
        <label>1</label>
    </ligand>
</feature>
<evidence type="ECO:0000256" key="5">
    <source>
        <dbReference type="ARBA" id="ARBA00022847"/>
    </source>
</evidence>
<feature type="transmembrane region" description="Helical" evidence="12">
    <location>
        <begin position="123"/>
        <end position="150"/>
    </location>
</feature>
<feature type="binding site" evidence="8">
    <location>
        <position position="395"/>
    </location>
    <ligand>
        <name>Na(+)</name>
        <dbReference type="ChEBI" id="CHEBI:29101"/>
        <label>1</label>
    </ligand>
</feature>
<feature type="transmembrane region" description="Helical" evidence="12">
    <location>
        <begin position="214"/>
        <end position="233"/>
    </location>
</feature>
<dbReference type="GO" id="GO:0005886">
    <property type="term" value="C:plasma membrane"/>
    <property type="evidence" value="ECO:0007669"/>
    <property type="project" value="TreeGrafter"/>
</dbReference>
<feature type="binding site" evidence="8">
    <location>
        <position position="327"/>
    </location>
    <ligand>
        <name>Na(+)</name>
        <dbReference type="ChEBI" id="CHEBI:29101"/>
        <label>1</label>
    </ligand>
</feature>
<feature type="compositionally biased region" description="Polar residues" evidence="11">
    <location>
        <begin position="637"/>
        <end position="651"/>
    </location>
</feature>
<accession>A0A553PCQ5</accession>
<keyword evidence="6 12" id="KW-1133">Transmembrane helix</keyword>
<evidence type="ECO:0000256" key="1">
    <source>
        <dbReference type="ARBA" id="ARBA00004141"/>
    </source>
</evidence>
<feature type="transmembrane region" description="Helical" evidence="12">
    <location>
        <begin position="51"/>
        <end position="69"/>
    </location>
</feature>
<name>A0A553PCQ5_TIGCA</name>
<dbReference type="OrthoDB" id="6581954at2759"/>
<gene>
    <name evidence="13" type="ORF">TCAL_13116</name>
</gene>
<dbReference type="CDD" id="cd11496">
    <property type="entry name" value="SLC6sbd-TauT-like"/>
    <property type="match status" value="1"/>
</dbReference>
<dbReference type="GO" id="GO:0046872">
    <property type="term" value="F:metal ion binding"/>
    <property type="evidence" value="ECO:0007669"/>
    <property type="project" value="UniProtKB-KW"/>
</dbReference>
<dbReference type="PANTHER" id="PTHR11616:SF325">
    <property type="entry name" value="TRANSPORTER"/>
    <property type="match status" value="1"/>
</dbReference>
<feature type="transmembrane region" description="Helical" evidence="12">
    <location>
        <begin position="440"/>
        <end position="459"/>
    </location>
</feature>
<feature type="transmembrane region" description="Helical" evidence="12">
    <location>
        <begin position="292"/>
        <end position="310"/>
    </location>
</feature>
<feature type="binding site" evidence="8">
    <location>
        <position position="59"/>
    </location>
    <ligand>
        <name>Na(+)</name>
        <dbReference type="ChEBI" id="CHEBI:29101"/>
        <label>1</label>
    </ligand>
</feature>
<dbReference type="Proteomes" id="UP000318571">
    <property type="component" value="Chromosome 2"/>
</dbReference>
<dbReference type="PROSITE" id="PS00610">
    <property type="entry name" value="NA_NEUROTRAN_SYMP_1"/>
    <property type="match status" value="1"/>
</dbReference>
<evidence type="ECO:0000256" key="10">
    <source>
        <dbReference type="RuleBase" id="RU003732"/>
    </source>
</evidence>
<dbReference type="AlphaFoldDB" id="A0A553PCQ5"/>
<evidence type="ECO:0000256" key="2">
    <source>
        <dbReference type="ARBA" id="ARBA00006459"/>
    </source>
</evidence>
<feature type="transmembrane region" description="Helical" evidence="12">
    <location>
        <begin position="543"/>
        <end position="565"/>
    </location>
</feature>
<feature type="transmembrane region" description="Helical" evidence="12">
    <location>
        <begin position="414"/>
        <end position="434"/>
    </location>
</feature>
<evidence type="ECO:0000256" key="9">
    <source>
        <dbReference type="PIRSR" id="PIRSR600175-2"/>
    </source>
</evidence>
<evidence type="ECO:0000256" key="4">
    <source>
        <dbReference type="ARBA" id="ARBA00022692"/>
    </source>
</evidence>
<keyword evidence="3 10" id="KW-0813">Transport</keyword>
<feature type="transmembrane region" description="Helical" evidence="12">
    <location>
        <begin position="245"/>
        <end position="272"/>
    </location>
</feature>
<dbReference type="PANTHER" id="PTHR11616">
    <property type="entry name" value="SODIUM/CHLORIDE DEPENDENT TRANSPORTER"/>
    <property type="match status" value="1"/>
</dbReference>
<dbReference type="GO" id="GO:0005332">
    <property type="term" value="F:gamma-aminobutyric acid:sodium:chloride symporter activity"/>
    <property type="evidence" value="ECO:0007669"/>
    <property type="project" value="TreeGrafter"/>
</dbReference>
<feature type="transmembrane region" description="Helical" evidence="12">
    <location>
        <begin position="498"/>
        <end position="522"/>
    </location>
</feature>
<dbReference type="PRINTS" id="PR00176">
    <property type="entry name" value="NANEUSMPORT"/>
</dbReference>
<evidence type="ECO:0000256" key="12">
    <source>
        <dbReference type="SAM" id="Phobius"/>
    </source>
</evidence>
<sequence length="651" mass="72390">MVVTDQSNHREDGAHLTSYIIVPPSEEETSPTKEGLGNVPKRDVWGNGMEFVLACVGFAVGLGNIWRFPYLCYKNGGGAFLVPYFVYVIGGGIPMLFLEVGLGQFMSQGNISIWNICPIFKGIGIGTTIMAGICNIYYIVVLAWALHYFFASFGSELPWASCGNLWNTDHCLAIGSNHSDVTGHATDPVVEYWENRVLGVTNGLEEVGGLQWELVGTLLLAWILVYGCIFKGVHSSGKVVYFTSTFPYLMLVVLFIRGVTLPGAMNGLIFYLKPDFTKLMQSQVWIDAGTQVFYSYCVAFGGMVALGSFNKYHRDFVRDCSIIASINAFSSMFGGCVIFSVLGYMSYISGIPIDQVAESGPGLAFIVYPKAVSLMPAAPLWAILFFFMILLVAIDSQFVTCEGVITAFMDHPKAVSLMPAAPLWAILFFFMILLVAIDSQFVTCEGVITAFMDHFSTRFNFRYAREITSGIYCLVSFLFALPMVSQGGIYVFQIFDYYSASGMVLLSFTFCECVAIAWFYGVNNWCKNVEDMIGRPVNMWIKFCWTFLTPFLSMGLLIFSIVQYTPLTYNNTYTYPIWGQLIGAALGIASTVFVPLYFLYAIIMAPGVKLAEKFHQTTIPQMEETLHHRSQQRKSQKANIDSQELQSLTVT</sequence>
<comment type="subcellular location">
    <subcellularLocation>
        <location evidence="1">Membrane</location>
        <topology evidence="1">Multi-pass membrane protein</topology>
    </subcellularLocation>
</comment>
<feature type="binding site" evidence="8">
    <location>
        <position position="295"/>
    </location>
    <ligand>
        <name>Na(+)</name>
        <dbReference type="ChEBI" id="CHEBI:29101"/>
        <label>1</label>
    </ligand>
</feature>
<feature type="binding site" evidence="8">
    <location>
        <position position="64"/>
    </location>
    <ligand>
        <name>Na(+)</name>
        <dbReference type="ChEBI" id="CHEBI:29101"/>
        <label>1</label>
    </ligand>
</feature>
<comment type="caution">
    <text evidence="13">The sequence shown here is derived from an EMBL/GenBank/DDBJ whole genome shotgun (WGS) entry which is preliminary data.</text>
</comment>
<dbReference type="PROSITE" id="PS50267">
    <property type="entry name" value="NA_NEUROTRAN_SYMP_3"/>
    <property type="match status" value="1"/>
</dbReference>
<feature type="binding site" evidence="8">
    <location>
        <position position="60"/>
    </location>
    <ligand>
        <name>Na(+)</name>
        <dbReference type="ChEBI" id="CHEBI:29101"/>
        <label>1</label>
    </ligand>
</feature>
<evidence type="ECO:0000256" key="11">
    <source>
        <dbReference type="SAM" id="MobiDB-lite"/>
    </source>
</evidence>
<keyword evidence="8" id="KW-0915">Sodium</keyword>
<reference evidence="13 14" key="1">
    <citation type="journal article" date="2018" name="Nat. Ecol. Evol.">
        <title>Genomic signatures of mitonuclear coevolution across populations of Tigriopus californicus.</title>
        <authorList>
            <person name="Barreto F.S."/>
            <person name="Watson E.T."/>
            <person name="Lima T.G."/>
            <person name="Willett C.S."/>
            <person name="Edmands S."/>
            <person name="Li W."/>
            <person name="Burton R.S."/>
        </authorList>
    </citation>
    <scope>NUCLEOTIDE SEQUENCE [LARGE SCALE GENOMIC DNA]</scope>
    <source>
        <strain evidence="13 14">San Diego</strain>
    </source>
</reference>
<feature type="disulfide bond" evidence="9">
    <location>
        <begin position="162"/>
        <end position="171"/>
    </location>
</feature>